<evidence type="ECO:0000256" key="6">
    <source>
        <dbReference type="ARBA" id="ARBA00022968"/>
    </source>
</evidence>
<dbReference type="PANTHER" id="PTHR10896">
    <property type="entry name" value="GALACTOSYLGALACTOSYLXYLOSYLPROTEIN 3-BETA-GLUCURONOSYLTRANSFERASE BETA-1,3-GLUCURONYLTRANSFERASE"/>
    <property type="match status" value="1"/>
</dbReference>
<keyword evidence="11" id="KW-0333">Golgi apparatus</keyword>
<dbReference type="InterPro" id="IPR005027">
    <property type="entry name" value="Glyco_trans_43"/>
</dbReference>
<gene>
    <name evidence="12" type="ORF">KUTeg_022512</name>
</gene>
<keyword evidence="6 11" id="KW-0735">Signal-anchor</keyword>
<dbReference type="SUPFAM" id="SSF53448">
    <property type="entry name" value="Nucleotide-diphospho-sugar transferases"/>
    <property type="match status" value="1"/>
</dbReference>
<dbReference type="Pfam" id="PF03360">
    <property type="entry name" value="Glyco_transf_43"/>
    <property type="match status" value="1"/>
</dbReference>
<keyword evidence="9" id="KW-0325">Glycoprotein</keyword>
<evidence type="ECO:0000256" key="11">
    <source>
        <dbReference type="RuleBase" id="RU363127"/>
    </source>
</evidence>
<evidence type="ECO:0000256" key="5">
    <source>
        <dbReference type="ARBA" id="ARBA00022692"/>
    </source>
</evidence>
<comment type="cofactor">
    <cofactor evidence="11">
        <name>Mn(2+)</name>
        <dbReference type="ChEBI" id="CHEBI:29035"/>
    </cofactor>
</comment>
<keyword evidence="8" id="KW-0472">Membrane</keyword>
<evidence type="ECO:0000256" key="1">
    <source>
        <dbReference type="ARBA" id="ARBA00004606"/>
    </source>
</evidence>
<comment type="catalytic activity">
    <reaction evidence="10 11">
        <text>3-O-(beta-D-galactosyl-(1-&gt;3)-beta-D-galactosyl-(1-&gt;4)-beta-D-xylosyl)-L-seryl-[protein] + UDP-alpha-D-glucuronate = 3-O-(beta-D-GlcA-(1-&gt;3)-beta-D-Gal-(1-&gt;3)-beta-D-Gal-(1-&gt;4)-beta-D-Xyl)-L-seryl-[protein] + UDP + H(+)</text>
        <dbReference type="Rhea" id="RHEA:24168"/>
        <dbReference type="Rhea" id="RHEA-COMP:12571"/>
        <dbReference type="Rhea" id="RHEA-COMP:12573"/>
        <dbReference type="ChEBI" id="CHEBI:15378"/>
        <dbReference type="ChEBI" id="CHEBI:58052"/>
        <dbReference type="ChEBI" id="CHEBI:58223"/>
        <dbReference type="ChEBI" id="CHEBI:132090"/>
        <dbReference type="ChEBI" id="CHEBI:132093"/>
        <dbReference type="EC" id="2.4.1.135"/>
    </reaction>
</comment>
<evidence type="ECO:0000256" key="4">
    <source>
        <dbReference type="ARBA" id="ARBA00022679"/>
    </source>
</evidence>
<keyword evidence="11" id="KW-0464">Manganese</keyword>
<reference evidence="12 13" key="1">
    <citation type="submission" date="2022-12" db="EMBL/GenBank/DDBJ databases">
        <title>Chromosome-level genome of Tegillarca granosa.</title>
        <authorList>
            <person name="Kim J."/>
        </authorList>
    </citation>
    <scope>NUCLEOTIDE SEQUENCE [LARGE SCALE GENOMIC DNA]</scope>
    <source>
        <strain evidence="12">Teg-2019</strain>
        <tissue evidence="12">Adductor muscle</tissue>
    </source>
</reference>
<sequence>MADKSIPIIYLITPTYARATQIADLTRLINTLLHLKHLHWIVIEDAYTENLPVRKLLNSSKILHTYLSVPKKRGVDELLKGVAQRNAGLAWIRKHHDRKTDGIRKTKKVSVWPVGFTSRMALQTPVVVGFMSWLSDYRKFAVDMAGFALNVNVLFDYPNMIFPYDCPPGFQETMFLEQCCQLKELEPMAENCTK</sequence>
<name>A0ABQ9E6G3_TEGGR</name>
<feature type="non-terminal residue" evidence="12">
    <location>
        <position position="194"/>
    </location>
</feature>
<evidence type="ECO:0000256" key="9">
    <source>
        <dbReference type="ARBA" id="ARBA00023180"/>
    </source>
</evidence>
<evidence type="ECO:0000256" key="3">
    <source>
        <dbReference type="ARBA" id="ARBA00012641"/>
    </source>
</evidence>
<comment type="caution">
    <text evidence="12">The sequence shown here is derived from an EMBL/GenBank/DDBJ whole genome shotgun (WGS) entry which is preliminary data.</text>
</comment>
<comment type="pathway">
    <text evidence="11">Protein modification; protein glycosylation.</text>
</comment>
<comment type="subcellular location">
    <subcellularLocation>
        <location evidence="11">Golgi apparatus membrane</location>
        <topology evidence="11">Single-pass type II membrane protein</topology>
    </subcellularLocation>
    <subcellularLocation>
        <location evidence="1">Membrane</location>
        <topology evidence="1">Single-pass type II membrane protein</topology>
    </subcellularLocation>
</comment>
<accession>A0ABQ9E6G3</accession>
<evidence type="ECO:0000256" key="7">
    <source>
        <dbReference type="ARBA" id="ARBA00022989"/>
    </source>
</evidence>
<dbReference type="InterPro" id="IPR029044">
    <property type="entry name" value="Nucleotide-diphossugar_trans"/>
</dbReference>
<protein>
    <recommendedName>
        <fullName evidence="3 11">Galactosylgalactosylxylosylprotein 3-beta-glucuronosyltransferase</fullName>
        <ecNumber evidence="3 11">2.4.1.135</ecNumber>
    </recommendedName>
</protein>
<keyword evidence="5" id="KW-0812">Transmembrane</keyword>
<keyword evidence="13" id="KW-1185">Reference proteome</keyword>
<dbReference type="EMBL" id="JARBDR010000919">
    <property type="protein sequence ID" value="KAJ8300993.1"/>
    <property type="molecule type" value="Genomic_DNA"/>
</dbReference>
<evidence type="ECO:0000313" key="13">
    <source>
        <dbReference type="Proteomes" id="UP001217089"/>
    </source>
</evidence>
<keyword evidence="4 11" id="KW-0808">Transferase</keyword>
<dbReference type="Gene3D" id="3.90.550.10">
    <property type="entry name" value="Spore Coat Polysaccharide Biosynthesis Protein SpsA, Chain A"/>
    <property type="match status" value="1"/>
</dbReference>
<evidence type="ECO:0000256" key="8">
    <source>
        <dbReference type="ARBA" id="ARBA00023136"/>
    </source>
</evidence>
<evidence type="ECO:0000256" key="2">
    <source>
        <dbReference type="ARBA" id="ARBA00007706"/>
    </source>
</evidence>
<proteinExistence type="inferred from homology"/>
<keyword evidence="7" id="KW-1133">Transmembrane helix</keyword>
<evidence type="ECO:0000256" key="10">
    <source>
        <dbReference type="ARBA" id="ARBA00047979"/>
    </source>
</evidence>
<dbReference type="PANTHER" id="PTHR10896:SF50">
    <property type="entry name" value="GALACTOSYLGALACTOSYLXYLOSYLPROTEIN 3-BETA-GLUCURONOSYLTRANSFERASE P"/>
    <property type="match status" value="1"/>
</dbReference>
<keyword evidence="11" id="KW-0479">Metal-binding</keyword>
<comment type="similarity">
    <text evidence="2 11">Belongs to the glycosyltransferase 43 family.</text>
</comment>
<dbReference type="Proteomes" id="UP001217089">
    <property type="component" value="Unassembled WGS sequence"/>
</dbReference>
<dbReference type="EC" id="2.4.1.135" evidence="3 11"/>
<organism evidence="12 13">
    <name type="scientific">Tegillarca granosa</name>
    <name type="common">Malaysian cockle</name>
    <name type="synonym">Anadara granosa</name>
    <dbReference type="NCBI Taxonomy" id="220873"/>
    <lineage>
        <taxon>Eukaryota</taxon>
        <taxon>Metazoa</taxon>
        <taxon>Spiralia</taxon>
        <taxon>Lophotrochozoa</taxon>
        <taxon>Mollusca</taxon>
        <taxon>Bivalvia</taxon>
        <taxon>Autobranchia</taxon>
        <taxon>Pteriomorphia</taxon>
        <taxon>Arcoida</taxon>
        <taxon>Arcoidea</taxon>
        <taxon>Arcidae</taxon>
        <taxon>Tegillarca</taxon>
    </lineage>
</organism>
<evidence type="ECO:0000313" key="12">
    <source>
        <dbReference type="EMBL" id="KAJ8300993.1"/>
    </source>
</evidence>